<name>A0A834IIL0_RHYFE</name>
<evidence type="ECO:0000313" key="3">
    <source>
        <dbReference type="Proteomes" id="UP000625711"/>
    </source>
</evidence>
<feature type="compositionally biased region" description="Basic and acidic residues" evidence="1">
    <location>
        <begin position="62"/>
        <end position="74"/>
    </location>
</feature>
<dbReference type="Proteomes" id="UP000625711">
    <property type="component" value="Unassembled WGS sequence"/>
</dbReference>
<sequence>MLNESGQRATVEKIHSSNKNATDRRNGSELSRVRVGGCRNSDKKSVKNPKIEIILGRRCGKKGRDERDRDDEIGKRRRVTSEPTIKVVEGEEER</sequence>
<keyword evidence="3" id="KW-1185">Reference proteome</keyword>
<reference evidence="2" key="1">
    <citation type="submission" date="2020-08" db="EMBL/GenBank/DDBJ databases">
        <title>Genome sequencing and assembly of the red palm weevil Rhynchophorus ferrugineus.</title>
        <authorList>
            <person name="Dias G.B."/>
            <person name="Bergman C.M."/>
            <person name="Manee M."/>
        </authorList>
    </citation>
    <scope>NUCLEOTIDE SEQUENCE</scope>
    <source>
        <strain evidence="2">AA-2017</strain>
        <tissue evidence="2">Whole larva</tissue>
    </source>
</reference>
<comment type="caution">
    <text evidence="2">The sequence shown here is derived from an EMBL/GenBank/DDBJ whole genome shotgun (WGS) entry which is preliminary data.</text>
</comment>
<accession>A0A834IIL0</accession>
<evidence type="ECO:0000313" key="2">
    <source>
        <dbReference type="EMBL" id="KAF7280519.1"/>
    </source>
</evidence>
<feature type="region of interest" description="Disordered" evidence="1">
    <location>
        <begin position="59"/>
        <end position="94"/>
    </location>
</feature>
<proteinExistence type="predicted"/>
<organism evidence="2 3">
    <name type="scientific">Rhynchophorus ferrugineus</name>
    <name type="common">Red palm weevil</name>
    <name type="synonym">Curculio ferrugineus</name>
    <dbReference type="NCBI Taxonomy" id="354439"/>
    <lineage>
        <taxon>Eukaryota</taxon>
        <taxon>Metazoa</taxon>
        <taxon>Ecdysozoa</taxon>
        <taxon>Arthropoda</taxon>
        <taxon>Hexapoda</taxon>
        <taxon>Insecta</taxon>
        <taxon>Pterygota</taxon>
        <taxon>Neoptera</taxon>
        <taxon>Endopterygota</taxon>
        <taxon>Coleoptera</taxon>
        <taxon>Polyphaga</taxon>
        <taxon>Cucujiformia</taxon>
        <taxon>Curculionidae</taxon>
        <taxon>Dryophthorinae</taxon>
        <taxon>Rhynchophorus</taxon>
    </lineage>
</organism>
<dbReference type="EMBL" id="JAACXV010000289">
    <property type="protein sequence ID" value="KAF7280519.1"/>
    <property type="molecule type" value="Genomic_DNA"/>
</dbReference>
<protein>
    <submittedName>
        <fullName evidence="2">Uncharacterized protein</fullName>
    </submittedName>
</protein>
<feature type="region of interest" description="Disordered" evidence="1">
    <location>
        <begin position="1"/>
        <end position="45"/>
    </location>
</feature>
<gene>
    <name evidence="2" type="ORF">GWI33_005802</name>
</gene>
<dbReference type="AlphaFoldDB" id="A0A834IIL0"/>
<evidence type="ECO:0000256" key="1">
    <source>
        <dbReference type="SAM" id="MobiDB-lite"/>
    </source>
</evidence>
<feature type="compositionally biased region" description="Basic and acidic residues" evidence="1">
    <location>
        <begin position="10"/>
        <end position="27"/>
    </location>
</feature>